<protein>
    <submittedName>
        <fullName evidence="1">Uncharacterized protein</fullName>
    </submittedName>
</protein>
<proteinExistence type="predicted"/>
<comment type="caution">
    <text evidence="1">The sequence shown here is derived from an EMBL/GenBank/DDBJ whole genome shotgun (WGS) entry which is preliminary data.</text>
</comment>
<dbReference type="Proteomes" id="UP001054945">
    <property type="component" value="Unassembled WGS sequence"/>
</dbReference>
<dbReference type="EMBL" id="BPLR01007118">
    <property type="protein sequence ID" value="GIY14626.1"/>
    <property type="molecule type" value="Genomic_DNA"/>
</dbReference>
<keyword evidence="2" id="KW-1185">Reference proteome</keyword>
<name>A0AAV4R0N0_CAEEX</name>
<accession>A0AAV4R0N0</accession>
<gene>
    <name evidence="1" type="ORF">CEXT_734371</name>
</gene>
<reference evidence="1 2" key="1">
    <citation type="submission" date="2021-06" db="EMBL/GenBank/DDBJ databases">
        <title>Caerostris extrusa draft genome.</title>
        <authorList>
            <person name="Kono N."/>
            <person name="Arakawa K."/>
        </authorList>
    </citation>
    <scope>NUCLEOTIDE SEQUENCE [LARGE SCALE GENOMIC DNA]</scope>
</reference>
<dbReference type="AlphaFoldDB" id="A0AAV4R0N0"/>
<organism evidence="1 2">
    <name type="scientific">Caerostris extrusa</name>
    <name type="common">Bark spider</name>
    <name type="synonym">Caerostris bankana</name>
    <dbReference type="NCBI Taxonomy" id="172846"/>
    <lineage>
        <taxon>Eukaryota</taxon>
        <taxon>Metazoa</taxon>
        <taxon>Ecdysozoa</taxon>
        <taxon>Arthropoda</taxon>
        <taxon>Chelicerata</taxon>
        <taxon>Arachnida</taxon>
        <taxon>Araneae</taxon>
        <taxon>Araneomorphae</taxon>
        <taxon>Entelegynae</taxon>
        <taxon>Araneoidea</taxon>
        <taxon>Araneidae</taxon>
        <taxon>Caerostris</taxon>
    </lineage>
</organism>
<evidence type="ECO:0000313" key="2">
    <source>
        <dbReference type="Proteomes" id="UP001054945"/>
    </source>
</evidence>
<evidence type="ECO:0000313" key="1">
    <source>
        <dbReference type="EMBL" id="GIY14626.1"/>
    </source>
</evidence>
<sequence length="122" mass="13871">MQLKLKSVASNLLEACLGNIHQAVGMSKMVEKIQKVVVLIKDDCGEWAFQKWFKDGEFQPETSCTLTAQVTTGPLIGLCWETAQFETRKPLYATPWDVQHIRDGSYARKILNPFVILRTWGK</sequence>